<sequence length="80" mass="9000">MTIRQIGPTCAFVRDWRLFCMADLAPGDVRLEQIMVKSDAPFPDPKSPQRGKHGRSSDQAFRTIQDSGDILDLQCVRHAT</sequence>
<feature type="region of interest" description="Disordered" evidence="1">
    <location>
        <begin position="39"/>
        <end position="59"/>
    </location>
</feature>
<proteinExistence type="predicted"/>
<reference evidence="2 3" key="1">
    <citation type="journal article" date="2016" name="Front. Microbiol.">
        <title>Genome Sequence of the Piezophilic, Mesophilic Sulfate-Reducing Bacterium Desulfovibrio indicus J2T.</title>
        <authorList>
            <person name="Cao J."/>
            <person name="Maignien L."/>
            <person name="Shao Z."/>
            <person name="Alain K."/>
            <person name="Jebbar M."/>
        </authorList>
    </citation>
    <scope>NUCLEOTIDE SEQUENCE [LARGE SCALE GENOMIC DNA]</scope>
    <source>
        <strain evidence="2 3">J2</strain>
    </source>
</reference>
<keyword evidence="3" id="KW-1185">Reference proteome</keyword>
<organism evidence="2 3">
    <name type="scientific">Pseudodesulfovibrio indicus</name>
    <dbReference type="NCBI Taxonomy" id="1716143"/>
    <lineage>
        <taxon>Bacteria</taxon>
        <taxon>Pseudomonadati</taxon>
        <taxon>Thermodesulfobacteriota</taxon>
        <taxon>Desulfovibrionia</taxon>
        <taxon>Desulfovibrionales</taxon>
        <taxon>Desulfovibrionaceae</taxon>
    </lineage>
</organism>
<evidence type="ECO:0000256" key="1">
    <source>
        <dbReference type="SAM" id="MobiDB-lite"/>
    </source>
</evidence>
<dbReference type="Proteomes" id="UP000055611">
    <property type="component" value="Chromosome"/>
</dbReference>
<gene>
    <name evidence="2" type="ORF">AWY79_06595</name>
</gene>
<accession>A0ABN4LW86</accession>
<protein>
    <submittedName>
        <fullName evidence="2">Uncharacterized protein</fullName>
    </submittedName>
</protein>
<evidence type="ECO:0000313" key="2">
    <source>
        <dbReference type="EMBL" id="AMK10799.1"/>
    </source>
</evidence>
<name>A0ABN4LW86_9BACT</name>
<dbReference type="EMBL" id="CP014206">
    <property type="protein sequence ID" value="AMK10799.1"/>
    <property type="molecule type" value="Genomic_DNA"/>
</dbReference>
<evidence type="ECO:0000313" key="3">
    <source>
        <dbReference type="Proteomes" id="UP000055611"/>
    </source>
</evidence>